<comment type="caution">
    <text evidence="7">The sequence shown here is derived from an EMBL/GenBank/DDBJ whole genome shotgun (WGS) entry which is preliminary data.</text>
</comment>
<dbReference type="PROSITE" id="PS50853">
    <property type="entry name" value="FN3"/>
    <property type="match status" value="6"/>
</dbReference>
<feature type="compositionally biased region" description="Polar residues" evidence="3">
    <location>
        <begin position="1460"/>
        <end position="1471"/>
    </location>
</feature>
<protein>
    <recommendedName>
        <fullName evidence="9">Fibronectin type III domain protein</fullName>
    </recommendedName>
</protein>
<dbReference type="SUPFAM" id="SSF49265">
    <property type="entry name" value="Fibronectin type III"/>
    <property type="match status" value="6"/>
</dbReference>
<name>A0A016X2X4_9BILA</name>
<feature type="chain" id="PRO_5001495182" description="Fibronectin type III domain protein" evidence="4">
    <location>
        <begin position="24"/>
        <end position="1487"/>
    </location>
</feature>
<evidence type="ECO:0000256" key="4">
    <source>
        <dbReference type="SAM" id="SignalP"/>
    </source>
</evidence>
<feature type="signal peptide" evidence="4">
    <location>
        <begin position="1"/>
        <end position="23"/>
    </location>
</feature>
<feature type="domain" description="Ig-like" evidence="5">
    <location>
        <begin position="1057"/>
        <end position="1161"/>
    </location>
</feature>
<dbReference type="PROSITE" id="PS50835">
    <property type="entry name" value="IG_LIKE"/>
    <property type="match status" value="3"/>
</dbReference>
<dbReference type="InterPro" id="IPR013783">
    <property type="entry name" value="Ig-like_fold"/>
</dbReference>
<dbReference type="InterPro" id="IPR036116">
    <property type="entry name" value="FN3_sf"/>
</dbReference>
<dbReference type="Proteomes" id="UP000024635">
    <property type="component" value="Unassembled WGS sequence"/>
</dbReference>
<feature type="domain" description="Fibronectin type-III" evidence="6">
    <location>
        <begin position="976"/>
        <end position="1071"/>
    </location>
</feature>
<dbReference type="PANTHER" id="PTHR13817">
    <property type="entry name" value="TITIN"/>
    <property type="match status" value="1"/>
</dbReference>
<dbReference type="STRING" id="53326.A0A016X2X4"/>
<evidence type="ECO:0000259" key="6">
    <source>
        <dbReference type="PROSITE" id="PS50853"/>
    </source>
</evidence>
<feature type="domain" description="Ig-like" evidence="5">
    <location>
        <begin position="234"/>
        <end position="329"/>
    </location>
</feature>
<feature type="domain" description="Ig-like" evidence="5">
    <location>
        <begin position="866"/>
        <end position="972"/>
    </location>
</feature>
<evidence type="ECO:0000256" key="3">
    <source>
        <dbReference type="SAM" id="MobiDB-lite"/>
    </source>
</evidence>
<evidence type="ECO:0000256" key="2">
    <source>
        <dbReference type="ARBA" id="ARBA00023157"/>
    </source>
</evidence>
<dbReference type="OrthoDB" id="10253954at2759"/>
<dbReference type="InterPro" id="IPR003598">
    <property type="entry name" value="Ig_sub2"/>
</dbReference>
<feature type="domain" description="Fibronectin type-III" evidence="6">
    <location>
        <begin position="1257"/>
        <end position="1357"/>
    </location>
</feature>
<evidence type="ECO:0000256" key="1">
    <source>
        <dbReference type="ARBA" id="ARBA00022737"/>
    </source>
</evidence>
<evidence type="ECO:0008006" key="9">
    <source>
        <dbReference type="Google" id="ProtNLM"/>
    </source>
</evidence>
<feature type="region of interest" description="Disordered" evidence="3">
    <location>
        <begin position="1441"/>
        <end position="1487"/>
    </location>
</feature>
<dbReference type="InterPro" id="IPR050964">
    <property type="entry name" value="Striated_Muscle_Regulatory"/>
</dbReference>
<sequence>MVRFRLILALFAISRAWLLHAEADLPPVSLNATVDPSLSIDVCMKANSSVHSPSSITGFKIYFTRNSIVSGEKFRQWQNVEVLTSEPQYCIRLDAHNYDIRPSTMYRLRATVLINQVESSPSKLVLVNTKEAAAKSPVIQSVNVLVNGSAIIQFIPAEDADVITNYTLEYREVSNPDPTWTGFEFESDSSNEVLLTGLLPNRTYEARLFANGNVVHGHRSRTVPFHTNNTAQLPEISLDPEEEIVLDPDVSLPLEVNCHVVSSPASNIHWLVDGQPIQAEHSFYTVTNSPVDDQKTTSTIHIKSRTRNDNLTCVAANPAGQVSSSVAVRIRGPGSPPSAVTLQSERGGYTVAWAPPTHPNGNITKYVVYHSSNKEDPLSDWQKLVLDGTENSVRILSEAEDAFYVRVQAAADSGPGVISDIVAIEKDTAPISVSLHYEDPPDREHLLIEPGEKVNVRCSARGKPRPQLLYVITEENEDPEAEEDVWTILETATENDNVVGDVEFTTLSSKVLHCKAKNTAGSNSSSMTFAVRKPGDAPHDVQVLSIDARDVIIVWKAPKFPNMNIESYELLLNEDVSEDAEYWQKYLTTTRDNSVPMTRLSLPTEQLKPSYQYFVRVRAINQAGAGPLSEPIQFTTPNGGGFHLCNDNNTSPTIISGPENPPAQVSVDINEANIAVLRWNKPNCTTEILNYVIYFTRDLGISNEDYREWQTVEVPATETKFKFDHQVGLKPKTFYRVRVSAKNDVAEGPVSETKEFETAHSELPIPTDIRTSVAEDNTLTITFSAVRDPDDHSNAIQRYKIELAQSDDVLNANWHPVNASSSSIDDMTSQVTIGIDGSRLARSSMYWVKITASLDNPARFVQASKPRWFRTGDGRLRTRTEIEGGPVVEKEPNLFETLRLVCRAEGSPLPEVTWYWNDDPIESEKEGWTVQQEQSERVVVSTLTRSSVRESGLALCVAGNEDSNATAQVEVRVLGPGSAPRDVRAVGWRNQINVTWQEPLIANGVIMKYIVYYALRDAVDLSDWGKLETDVTEIQVPATSPETRYLVRVQAATSDGPGIISDSVECYSDKHYQAIVMDLVSTNVDNFEAEPNQTVVLRCSAQGQPIPRIFYAWDDYQENEITDVLITESTFHISGLFERSALTNQTVICRAENKHESVNVRKVLIIRKPGDAPTNITWTFDENDSLFIDWSRIRYPNGNVTYILYLSNFVDRVSGPPVRIPQVPYNVNVTLQISAENEWGEGEKSDPITFLTPHGGPRNAPSLTSLLSKDMKVTMSWLPPTQPNGEIKGYTIYFKKNHDAEDQPWQYVQVNANRTRFTIDESVGLEEDSHYKMKISATNERHEGPASEISWFDTYVNIGEDLPAPENVTAFLRNTSLVVHIPLKHAYQNYVIYVRPEFSEQYWKYEAINVTETQETLVIQHFPLDKNDSYRMKISGLKHGRESRSSQEFALTVEPEPNEASPTEADTTEANKANAAEKRRIVKEPPL</sequence>
<dbReference type="PANTHER" id="PTHR13817:SF166">
    <property type="entry name" value="NEURONAL IGCAM-RELATED"/>
    <property type="match status" value="1"/>
</dbReference>
<evidence type="ECO:0000313" key="8">
    <source>
        <dbReference type="Proteomes" id="UP000024635"/>
    </source>
</evidence>
<evidence type="ECO:0000313" key="7">
    <source>
        <dbReference type="EMBL" id="EYC46270.1"/>
    </source>
</evidence>
<dbReference type="InterPro" id="IPR007110">
    <property type="entry name" value="Ig-like_dom"/>
</dbReference>
<dbReference type="SUPFAM" id="SSF48726">
    <property type="entry name" value="Immunoglobulin"/>
    <property type="match status" value="1"/>
</dbReference>
<keyword evidence="8" id="KW-1185">Reference proteome</keyword>
<feature type="domain" description="Fibronectin type-III" evidence="6">
    <location>
        <begin position="661"/>
        <end position="761"/>
    </location>
</feature>
<gene>
    <name evidence="7" type="primary">Acey_s0403.g834</name>
    <name evidence="7" type="synonym">Acey-C27B7.7</name>
    <name evidence="7" type="ORF">Y032_0403g834</name>
</gene>
<keyword evidence="4" id="KW-0732">Signal</keyword>
<accession>A0A016X2X4</accession>
<dbReference type="SMART" id="SM00060">
    <property type="entry name" value="FN3"/>
    <property type="match status" value="8"/>
</dbReference>
<dbReference type="InterPro" id="IPR013098">
    <property type="entry name" value="Ig_I-set"/>
</dbReference>
<organism evidence="7 8">
    <name type="scientific">Ancylostoma ceylanicum</name>
    <dbReference type="NCBI Taxonomy" id="53326"/>
    <lineage>
        <taxon>Eukaryota</taxon>
        <taxon>Metazoa</taxon>
        <taxon>Ecdysozoa</taxon>
        <taxon>Nematoda</taxon>
        <taxon>Chromadorea</taxon>
        <taxon>Rhabditida</taxon>
        <taxon>Rhabditina</taxon>
        <taxon>Rhabditomorpha</taxon>
        <taxon>Strongyloidea</taxon>
        <taxon>Ancylostomatidae</taxon>
        <taxon>Ancylostomatinae</taxon>
        <taxon>Ancylostoma</taxon>
    </lineage>
</organism>
<dbReference type="InterPro" id="IPR003961">
    <property type="entry name" value="FN3_dom"/>
</dbReference>
<keyword evidence="2" id="KW-1015">Disulfide bond</keyword>
<dbReference type="Pfam" id="PF07679">
    <property type="entry name" value="I-set"/>
    <property type="match status" value="2"/>
</dbReference>
<dbReference type="EMBL" id="JARK01000003">
    <property type="protein sequence ID" value="EYC46270.1"/>
    <property type="molecule type" value="Genomic_DNA"/>
</dbReference>
<evidence type="ECO:0000259" key="5">
    <source>
        <dbReference type="PROSITE" id="PS50835"/>
    </source>
</evidence>
<feature type="domain" description="Fibronectin type-III" evidence="6">
    <location>
        <begin position="537"/>
        <end position="639"/>
    </location>
</feature>
<keyword evidence="1" id="KW-0677">Repeat</keyword>
<dbReference type="Pfam" id="PF00041">
    <property type="entry name" value="fn3"/>
    <property type="match status" value="4"/>
</dbReference>
<feature type="compositionally biased region" description="Basic and acidic residues" evidence="3">
    <location>
        <begin position="1475"/>
        <end position="1487"/>
    </location>
</feature>
<proteinExistence type="predicted"/>
<dbReference type="Gene3D" id="2.60.40.10">
    <property type="entry name" value="Immunoglobulins"/>
    <property type="match status" value="11"/>
</dbReference>
<feature type="domain" description="Fibronectin type-III" evidence="6">
    <location>
        <begin position="333"/>
        <end position="431"/>
    </location>
</feature>
<dbReference type="InterPro" id="IPR036179">
    <property type="entry name" value="Ig-like_dom_sf"/>
</dbReference>
<feature type="domain" description="Fibronectin type-III" evidence="6">
    <location>
        <begin position="133"/>
        <end position="230"/>
    </location>
</feature>
<reference evidence="8" key="1">
    <citation type="journal article" date="2015" name="Nat. Genet.">
        <title>The genome and transcriptome of the zoonotic hookworm Ancylostoma ceylanicum identify infection-specific gene families.</title>
        <authorList>
            <person name="Schwarz E.M."/>
            <person name="Hu Y."/>
            <person name="Antoshechkin I."/>
            <person name="Miller M.M."/>
            <person name="Sternberg P.W."/>
            <person name="Aroian R.V."/>
        </authorList>
    </citation>
    <scope>NUCLEOTIDE SEQUENCE</scope>
    <source>
        <strain evidence="8">HY135</strain>
    </source>
</reference>
<dbReference type="CDD" id="cd00063">
    <property type="entry name" value="FN3"/>
    <property type="match status" value="7"/>
</dbReference>
<dbReference type="SMART" id="SM00408">
    <property type="entry name" value="IGc2"/>
    <property type="match status" value="2"/>
</dbReference>